<organism evidence="1 2">
    <name type="scientific">Aquibacillus koreensis</name>
    <dbReference type="NCBI Taxonomy" id="279446"/>
    <lineage>
        <taxon>Bacteria</taxon>
        <taxon>Bacillati</taxon>
        <taxon>Bacillota</taxon>
        <taxon>Bacilli</taxon>
        <taxon>Bacillales</taxon>
        <taxon>Bacillaceae</taxon>
        <taxon>Aquibacillus</taxon>
    </lineage>
</organism>
<dbReference type="AlphaFoldDB" id="A0A9X3WK35"/>
<accession>A0A9X3WK35</accession>
<comment type="caution">
    <text evidence="1">The sequence shown here is derived from an EMBL/GenBank/DDBJ whole genome shotgun (WGS) entry which is preliminary data.</text>
</comment>
<evidence type="ECO:0000313" key="1">
    <source>
        <dbReference type="EMBL" id="MDC3420075.1"/>
    </source>
</evidence>
<evidence type="ECO:0000313" key="2">
    <source>
        <dbReference type="Proteomes" id="UP001145072"/>
    </source>
</evidence>
<name>A0A9X3WK35_9BACI</name>
<sequence>MYVIVGCNHWIGYHLANKLLDEGSSVIGLDSDKAQEQQDLVLFFGRNSAFEHVQSVTELYKQHKKEKFEAIFQLFQVDNKKQFEKFDAKKWFQLQIEDSIDQAKQVELPLLYGEWMPREKDGFYKSETFYSFSSKEFQRDGVYIGDFVEALIQLSKSNHAQETISFKPLRKDVQPNREEKNTIYIRESLPLEQRFKKLQQHYKQFSSLYP</sequence>
<dbReference type="Proteomes" id="UP001145072">
    <property type="component" value="Unassembled WGS sequence"/>
</dbReference>
<dbReference type="EMBL" id="JAMQJZ010000004">
    <property type="protein sequence ID" value="MDC3420075.1"/>
    <property type="molecule type" value="Genomic_DNA"/>
</dbReference>
<protein>
    <recommendedName>
        <fullName evidence="3">NAD(P)-binding domain-containing protein</fullName>
    </recommendedName>
</protein>
<reference evidence="1" key="1">
    <citation type="submission" date="2022-06" db="EMBL/GenBank/DDBJ databases">
        <title>Aquibacillus sp. a new bacterium isolated from soil saline samples.</title>
        <authorList>
            <person name="Galisteo C."/>
            <person name="De La Haba R."/>
            <person name="Sanchez-Porro C."/>
            <person name="Ventosa A."/>
        </authorList>
    </citation>
    <scope>NUCLEOTIDE SEQUENCE</scope>
    <source>
        <strain evidence="1">JCM 12387</strain>
    </source>
</reference>
<gene>
    <name evidence="1" type="ORF">NC661_06800</name>
</gene>
<evidence type="ECO:0008006" key="3">
    <source>
        <dbReference type="Google" id="ProtNLM"/>
    </source>
</evidence>
<proteinExistence type="predicted"/>
<dbReference type="RefSeq" id="WP_259868496.1">
    <property type="nucleotide sequence ID" value="NZ_JAMQJZ010000004.1"/>
</dbReference>
<keyword evidence="2" id="KW-1185">Reference proteome</keyword>